<evidence type="ECO:0000256" key="2">
    <source>
        <dbReference type="ARBA" id="ARBA00023002"/>
    </source>
</evidence>
<dbReference type="EMBL" id="QGGO01000021">
    <property type="protein sequence ID" value="PWK22092.1"/>
    <property type="molecule type" value="Genomic_DNA"/>
</dbReference>
<name>A0A316DXM9_9BACT</name>
<dbReference type="PROSITE" id="PS00061">
    <property type="entry name" value="ADH_SHORT"/>
    <property type="match status" value="1"/>
</dbReference>
<dbReference type="SMART" id="SM00822">
    <property type="entry name" value="PKS_KR"/>
    <property type="match status" value="1"/>
</dbReference>
<dbReference type="Proteomes" id="UP000245489">
    <property type="component" value="Unassembled WGS sequence"/>
</dbReference>
<dbReference type="PANTHER" id="PTHR44196:SF1">
    <property type="entry name" value="DEHYDROGENASE_REDUCTASE SDR FAMILY MEMBER 7B"/>
    <property type="match status" value="1"/>
</dbReference>
<dbReference type="Pfam" id="PF00106">
    <property type="entry name" value="adh_short"/>
    <property type="match status" value="1"/>
</dbReference>
<dbReference type="CDD" id="cd05332">
    <property type="entry name" value="11beta-HSD1_like_SDR_c"/>
    <property type="match status" value="1"/>
</dbReference>
<protein>
    <submittedName>
        <fullName evidence="5">Short-subunit dehydrogenase</fullName>
    </submittedName>
</protein>
<dbReference type="AlphaFoldDB" id="A0A316DXM9"/>
<evidence type="ECO:0000313" key="5">
    <source>
        <dbReference type="EMBL" id="PWK22092.1"/>
    </source>
</evidence>
<keyword evidence="2" id="KW-0560">Oxidoreductase</keyword>
<dbReference type="PANTHER" id="PTHR44196">
    <property type="entry name" value="DEHYDROGENASE/REDUCTASE SDR FAMILY MEMBER 7B"/>
    <property type="match status" value="1"/>
</dbReference>
<gene>
    <name evidence="5" type="ORF">LV89_03477</name>
</gene>
<dbReference type="InterPro" id="IPR002347">
    <property type="entry name" value="SDR_fam"/>
</dbReference>
<evidence type="ECO:0000256" key="1">
    <source>
        <dbReference type="ARBA" id="ARBA00006484"/>
    </source>
</evidence>
<keyword evidence="6" id="KW-1185">Reference proteome</keyword>
<dbReference type="PRINTS" id="PR00081">
    <property type="entry name" value="GDHRDH"/>
</dbReference>
<comment type="caution">
    <text evidence="5">The sequence shown here is derived from an EMBL/GenBank/DDBJ whole genome shotgun (WGS) entry which is preliminary data.</text>
</comment>
<evidence type="ECO:0000313" key="6">
    <source>
        <dbReference type="Proteomes" id="UP000245489"/>
    </source>
</evidence>
<dbReference type="Gene3D" id="3.40.50.720">
    <property type="entry name" value="NAD(P)-binding Rossmann-like Domain"/>
    <property type="match status" value="1"/>
</dbReference>
<dbReference type="InterPro" id="IPR057326">
    <property type="entry name" value="KR_dom"/>
</dbReference>
<proteinExistence type="inferred from homology"/>
<evidence type="ECO:0000259" key="4">
    <source>
        <dbReference type="SMART" id="SM00822"/>
    </source>
</evidence>
<dbReference type="GO" id="GO:0016020">
    <property type="term" value="C:membrane"/>
    <property type="evidence" value="ECO:0007669"/>
    <property type="project" value="TreeGrafter"/>
</dbReference>
<dbReference type="InterPro" id="IPR036291">
    <property type="entry name" value="NAD(P)-bd_dom_sf"/>
</dbReference>
<dbReference type="SUPFAM" id="SSF51735">
    <property type="entry name" value="NAD(P)-binding Rossmann-fold domains"/>
    <property type="match status" value="1"/>
</dbReference>
<organism evidence="5 6">
    <name type="scientific">Arcicella aurantiaca</name>
    <dbReference type="NCBI Taxonomy" id="591202"/>
    <lineage>
        <taxon>Bacteria</taxon>
        <taxon>Pseudomonadati</taxon>
        <taxon>Bacteroidota</taxon>
        <taxon>Cytophagia</taxon>
        <taxon>Cytophagales</taxon>
        <taxon>Flectobacillaceae</taxon>
        <taxon>Arcicella</taxon>
    </lineage>
</organism>
<dbReference type="InterPro" id="IPR020904">
    <property type="entry name" value="Sc_DH/Rdtase_CS"/>
</dbReference>
<feature type="domain" description="Ketoreductase" evidence="4">
    <location>
        <begin position="27"/>
        <end position="211"/>
    </location>
</feature>
<dbReference type="PRINTS" id="PR00080">
    <property type="entry name" value="SDRFAMILY"/>
</dbReference>
<evidence type="ECO:0000256" key="3">
    <source>
        <dbReference type="RuleBase" id="RU000363"/>
    </source>
</evidence>
<reference evidence="5 6" key="1">
    <citation type="submission" date="2018-05" db="EMBL/GenBank/DDBJ databases">
        <title>Genomic Encyclopedia of Archaeal and Bacterial Type Strains, Phase II (KMG-II): from individual species to whole genera.</title>
        <authorList>
            <person name="Goeker M."/>
        </authorList>
    </citation>
    <scope>NUCLEOTIDE SEQUENCE [LARGE SCALE GENOMIC DNA]</scope>
    <source>
        <strain evidence="5 6">DSM 22214</strain>
    </source>
</reference>
<sequence>MKICVTKYQRYLRANYNHIIMINLKNKTVWITGASSGIGEALAYQFAKEGAKLVLSARRENELQRVAQSTGLVDSDILVLPMDMLDFDKFPAKIQTVLDYFGQIDFIIQNAGVSHRSSVKEMNFQVYRDILELDFFSTVAFTQAILPLMTERKTGHFVVISSVAGKIGIPLRSGYCAAKHALIAFFDSLRAEVWQDNIKVTTICPGYIKTQISFNALDSSGNKHGKMDDNQANGMMPEVFAQKALRAIKNNKKEVYIGGVYEVMGVYFKRFVPSLVYKMVRKK</sequence>
<dbReference type="NCBIfam" id="NF004825">
    <property type="entry name" value="PRK06181.1"/>
    <property type="match status" value="1"/>
</dbReference>
<dbReference type="GO" id="GO:0016491">
    <property type="term" value="F:oxidoreductase activity"/>
    <property type="evidence" value="ECO:0007669"/>
    <property type="project" value="UniProtKB-KW"/>
</dbReference>
<accession>A0A316DXM9</accession>
<comment type="similarity">
    <text evidence="1 3">Belongs to the short-chain dehydrogenases/reductases (SDR) family.</text>
</comment>